<dbReference type="InterPro" id="IPR050695">
    <property type="entry name" value="N-acetylmuramoyl_amidase_3"/>
</dbReference>
<dbReference type="RefSeq" id="WP_166318973.1">
    <property type="nucleotide sequence ID" value="NZ_WOTH01000069.1"/>
</dbReference>
<keyword evidence="6" id="KW-1185">Reference proteome</keyword>
<dbReference type="GO" id="GO:0009253">
    <property type="term" value="P:peptidoglycan catabolic process"/>
    <property type="evidence" value="ECO:0007669"/>
    <property type="project" value="InterPro"/>
</dbReference>
<evidence type="ECO:0000256" key="2">
    <source>
        <dbReference type="ARBA" id="ARBA00011901"/>
    </source>
</evidence>
<evidence type="ECO:0000313" key="5">
    <source>
        <dbReference type="EMBL" id="NHO55357.1"/>
    </source>
</evidence>
<dbReference type="Proteomes" id="UP000597459">
    <property type="component" value="Unassembled WGS sequence"/>
</dbReference>
<evidence type="ECO:0000256" key="3">
    <source>
        <dbReference type="ARBA" id="ARBA00022801"/>
    </source>
</evidence>
<evidence type="ECO:0000256" key="1">
    <source>
        <dbReference type="ARBA" id="ARBA00001561"/>
    </source>
</evidence>
<name>A0A967EIF0_9PROT</name>
<comment type="caution">
    <text evidence="5">The sequence shown here is derived from an EMBL/GenBank/DDBJ whole genome shotgun (WGS) entry which is preliminary data.</text>
</comment>
<comment type="catalytic activity">
    <reaction evidence="1">
        <text>Hydrolyzes the link between N-acetylmuramoyl residues and L-amino acid residues in certain cell-wall glycopeptides.</text>
        <dbReference type="EC" id="3.5.1.28"/>
    </reaction>
</comment>
<sequence>MTREPKANSAKEHIAAPSRAVFRQGNVTQTAGPLPPDGINGLLYSTTQRRHLLLAGLATPLISASALARAPTHTAKKSVSHHHALTAPAIIRRAAPLPPLVMLDPGHGGKDPGAIGLSGTYEKHVSEAAAAELERQLLSSGRYRVAMTRTADRFIPLEGRVEMAQNRKAALFISMHADALHDPSVRGASVYTLANTASDAQTATIASSENSADLFGGPHVHATSPEVQKILASLVSEETRRGSAHMAHAVVSSFHQRVALLQHPNRHAAFVVLKAADIPSVLVEMGFMSNRQDEAALRQAGHRAMVAGAMRDAIDRYFAASGPGIG</sequence>
<dbReference type="InterPro" id="IPR002508">
    <property type="entry name" value="MurNAc-LAA_cat"/>
</dbReference>
<dbReference type="GO" id="GO:0030288">
    <property type="term" value="C:outer membrane-bounded periplasmic space"/>
    <property type="evidence" value="ECO:0007669"/>
    <property type="project" value="TreeGrafter"/>
</dbReference>
<dbReference type="GO" id="GO:0008745">
    <property type="term" value="F:N-acetylmuramoyl-L-alanine amidase activity"/>
    <property type="evidence" value="ECO:0007669"/>
    <property type="project" value="UniProtKB-EC"/>
</dbReference>
<dbReference type="AlphaFoldDB" id="A0A967EIF0"/>
<keyword evidence="3" id="KW-0378">Hydrolase</keyword>
<dbReference type="Pfam" id="PF01520">
    <property type="entry name" value="Amidase_3"/>
    <property type="match status" value="1"/>
</dbReference>
<dbReference type="SUPFAM" id="SSF53187">
    <property type="entry name" value="Zn-dependent exopeptidases"/>
    <property type="match status" value="1"/>
</dbReference>
<evidence type="ECO:0000259" key="4">
    <source>
        <dbReference type="SMART" id="SM00646"/>
    </source>
</evidence>
<dbReference type="PANTHER" id="PTHR30404:SF0">
    <property type="entry name" value="N-ACETYLMURAMOYL-L-ALANINE AMIDASE AMIC"/>
    <property type="match status" value="1"/>
</dbReference>
<dbReference type="EC" id="3.5.1.28" evidence="2"/>
<dbReference type="PANTHER" id="PTHR30404">
    <property type="entry name" value="N-ACETYLMURAMOYL-L-ALANINE AMIDASE"/>
    <property type="match status" value="1"/>
</dbReference>
<proteinExistence type="predicted"/>
<dbReference type="Gene3D" id="3.40.630.40">
    <property type="entry name" value="Zn-dependent exopeptidases"/>
    <property type="match status" value="1"/>
</dbReference>
<organism evidence="5 6">
    <name type="scientific">Acetobacter estunensis</name>
    <dbReference type="NCBI Taxonomy" id="104097"/>
    <lineage>
        <taxon>Bacteria</taxon>
        <taxon>Pseudomonadati</taxon>
        <taxon>Pseudomonadota</taxon>
        <taxon>Alphaproteobacteria</taxon>
        <taxon>Acetobacterales</taxon>
        <taxon>Acetobacteraceae</taxon>
        <taxon>Acetobacter</taxon>
    </lineage>
</organism>
<gene>
    <name evidence="5" type="ORF">GOB87_15690</name>
</gene>
<dbReference type="CDD" id="cd02696">
    <property type="entry name" value="MurNAc-LAA"/>
    <property type="match status" value="1"/>
</dbReference>
<dbReference type="EMBL" id="WOTH01000069">
    <property type="protein sequence ID" value="NHO55357.1"/>
    <property type="molecule type" value="Genomic_DNA"/>
</dbReference>
<evidence type="ECO:0000313" key="6">
    <source>
        <dbReference type="Proteomes" id="UP000597459"/>
    </source>
</evidence>
<dbReference type="SMART" id="SM00646">
    <property type="entry name" value="Ami_3"/>
    <property type="match status" value="1"/>
</dbReference>
<accession>A0A967EIF0</accession>
<reference evidence="5" key="1">
    <citation type="submission" date="2019-11" db="EMBL/GenBank/DDBJ databases">
        <title>Description of new Acetobacter species.</title>
        <authorList>
            <person name="Cleenwerck I."/>
            <person name="Sombolestani A.S."/>
        </authorList>
    </citation>
    <scope>NUCLEOTIDE SEQUENCE</scope>
    <source>
        <strain evidence="5">LMG 1626</strain>
    </source>
</reference>
<protein>
    <recommendedName>
        <fullName evidence="2">N-acetylmuramoyl-L-alanine amidase</fullName>
        <ecNumber evidence="2">3.5.1.28</ecNumber>
    </recommendedName>
</protein>
<feature type="domain" description="MurNAc-LAA" evidence="4">
    <location>
        <begin position="161"/>
        <end position="315"/>
    </location>
</feature>